<gene>
    <name evidence="2" type="ORF">g.43137</name>
</gene>
<accession>A0A2S2NVQ4</accession>
<name>A0A2S2NVQ4_SCHGA</name>
<evidence type="ECO:0000256" key="1">
    <source>
        <dbReference type="SAM" id="MobiDB-lite"/>
    </source>
</evidence>
<feature type="compositionally biased region" description="Polar residues" evidence="1">
    <location>
        <begin position="23"/>
        <end position="32"/>
    </location>
</feature>
<evidence type="ECO:0000313" key="2">
    <source>
        <dbReference type="EMBL" id="MBY21303.1"/>
    </source>
</evidence>
<dbReference type="EMBL" id="GGMR01008684">
    <property type="protein sequence ID" value="MBY21303.1"/>
    <property type="molecule type" value="Transcribed_RNA"/>
</dbReference>
<organism evidence="2">
    <name type="scientific">Schizaphis graminum</name>
    <name type="common">Green bug aphid</name>
    <dbReference type="NCBI Taxonomy" id="13262"/>
    <lineage>
        <taxon>Eukaryota</taxon>
        <taxon>Metazoa</taxon>
        <taxon>Ecdysozoa</taxon>
        <taxon>Arthropoda</taxon>
        <taxon>Hexapoda</taxon>
        <taxon>Insecta</taxon>
        <taxon>Pterygota</taxon>
        <taxon>Neoptera</taxon>
        <taxon>Paraneoptera</taxon>
        <taxon>Hemiptera</taxon>
        <taxon>Sternorrhyncha</taxon>
        <taxon>Aphidomorpha</taxon>
        <taxon>Aphidoidea</taxon>
        <taxon>Aphididae</taxon>
        <taxon>Aphidini</taxon>
        <taxon>Schizaphis</taxon>
    </lineage>
</organism>
<protein>
    <submittedName>
        <fullName evidence="2">Uncharacterized protein</fullName>
    </submittedName>
</protein>
<proteinExistence type="predicted"/>
<feature type="compositionally biased region" description="Basic and acidic residues" evidence="1">
    <location>
        <begin position="1"/>
        <end position="22"/>
    </location>
</feature>
<reference evidence="2" key="1">
    <citation type="submission" date="2018-04" db="EMBL/GenBank/DDBJ databases">
        <title>Transcriptome of Schizaphis graminum biotype I.</title>
        <authorList>
            <person name="Scully E.D."/>
            <person name="Geib S.M."/>
            <person name="Palmer N.A."/>
            <person name="Koch K."/>
            <person name="Bradshaw J."/>
            <person name="Heng-Moss T."/>
            <person name="Sarath G."/>
        </authorList>
    </citation>
    <scope>NUCLEOTIDE SEQUENCE</scope>
</reference>
<dbReference type="AlphaFoldDB" id="A0A2S2NVQ4"/>
<feature type="region of interest" description="Disordered" evidence="1">
    <location>
        <begin position="1"/>
        <end position="32"/>
    </location>
</feature>
<sequence length="121" mass="13589">MAQRKYDDKNDDLVNHKKELKQSKNTLKKTSSSMQMLMIPDSSGSSYFELPVFTRVTSIITNEVTETIQDVANEISTENDISEKITNININSPEIAVKEGSRDVNIDSSTMTVDEVNDTLQ</sequence>